<dbReference type="NCBIfam" id="NF040745">
    <property type="entry name" value="accessory_GlmL"/>
    <property type="match status" value="1"/>
</dbReference>
<gene>
    <name evidence="1" type="ORF">SAMN02745207_00158</name>
</gene>
<dbReference type="STRING" id="1121316.SAMN02745207_00158"/>
<dbReference type="PIRSF" id="PIRSF004729">
    <property type="entry name" value="MutL"/>
    <property type="match status" value="1"/>
</dbReference>
<dbReference type="Proteomes" id="UP000184447">
    <property type="component" value="Unassembled WGS sequence"/>
</dbReference>
<protein>
    <recommendedName>
        <fullName evidence="3">MutL protein</fullName>
    </recommendedName>
</protein>
<dbReference type="NCBIfam" id="TIGR01319">
    <property type="entry name" value="glmL_fam"/>
    <property type="match status" value="1"/>
</dbReference>
<keyword evidence="2" id="KW-1185">Reference proteome</keyword>
<sequence length="462" mass="50037">MKPILLIDFGSTYTKITAVDIETSDILGTSKSFTTINTDIAEGLSNALKILELKIGKIDYIEKFACSSAAGGLKMVAVGLVPDLTAEAAKRAALSAGAKVIKVFSYELNKLELQEIEEIKPDIVLLTGGTDGGNTNTIIHNAKMISQAKYNFPVIVAGNKTAANEVETILEANGKEATIVENVMPKLNFLNIESARNAIRELFLKRIIEAKGFTKIKTVVEGILMPTPSAVLSAATLLANGFETEEGLGELIIIDIGGATTDVHSLAEGEPSRTGVCLKGLKEPFDKRTVEGDLGLRYSARALIDSIGIEDIVKLTCLSIEKIEELVKELEKYPEKFSIPGDSLSKLETALSKLAVKEAINRHVGRLETQYTPFGAAYVQEGKDLTNIEYVIGTGGPIINSLDPLNILKEVAFEKDMPTILKPIEPKFLLDDKYILAAMGLLAEKYPLIALKIMKKEITNLL</sequence>
<reference evidence="1 2" key="1">
    <citation type="submission" date="2016-11" db="EMBL/GenBank/DDBJ databases">
        <authorList>
            <person name="Jaros S."/>
            <person name="Januszkiewicz K."/>
            <person name="Wedrychowicz H."/>
        </authorList>
    </citation>
    <scope>NUCLEOTIDE SEQUENCE [LARGE SCALE GENOMIC DNA]</scope>
    <source>
        <strain evidence="1 2">DSM 8605</strain>
    </source>
</reference>
<accession>A0A1M5QKS4</accession>
<dbReference type="EMBL" id="FQXM01000002">
    <property type="protein sequence ID" value="SHH14654.1"/>
    <property type="molecule type" value="Genomic_DNA"/>
</dbReference>
<evidence type="ECO:0000313" key="2">
    <source>
        <dbReference type="Proteomes" id="UP000184447"/>
    </source>
</evidence>
<name>A0A1M5QKS4_9CLOT</name>
<dbReference type="RefSeq" id="WP_073335988.1">
    <property type="nucleotide sequence ID" value="NZ_FQXM01000002.1"/>
</dbReference>
<dbReference type="OrthoDB" id="9769453at2"/>
<dbReference type="AlphaFoldDB" id="A0A1M5QKS4"/>
<organism evidence="1 2">
    <name type="scientific">Clostridium grantii DSM 8605</name>
    <dbReference type="NCBI Taxonomy" id="1121316"/>
    <lineage>
        <taxon>Bacteria</taxon>
        <taxon>Bacillati</taxon>
        <taxon>Bacillota</taxon>
        <taxon>Clostridia</taxon>
        <taxon>Eubacteriales</taxon>
        <taxon>Clostridiaceae</taxon>
        <taxon>Clostridium</taxon>
    </lineage>
</organism>
<dbReference type="InterPro" id="IPR006230">
    <property type="entry name" value="MutL"/>
</dbReference>
<evidence type="ECO:0008006" key="3">
    <source>
        <dbReference type="Google" id="ProtNLM"/>
    </source>
</evidence>
<dbReference type="InterPro" id="IPR011060">
    <property type="entry name" value="RibuloseP-bd_barrel"/>
</dbReference>
<dbReference type="SUPFAM" id="SSF51366">
    <property type="entry name" value="Ribulose-phoshate binding barrel"/>
    <property type="match status" value="1"/>
</dbReference>
<dbReference type="Pfam" id="PF13941">
    <property type="entry name" value="MutL"/>
    <property type="match status" value="1"/>
</dbReference>
<proteinExistence type="predicted"/>
<evidence type="ECO:0000313" key="1">
    <source>
        <dbReference type="EMBL" id="SHH14654.1"/>
    </source>
</evidence>